<dbReference type="KEGG" id="htu:Htur_3558"/>
<organism evidence="1 2">
    <name type="scientific">Haloterrigena turkmenica (strain ATCC 51198 / DSM 5511 / JCM 9101 / NCIMB 13204 / VKM B-1734 / 4k)</name>
    <name type="common">Halococcus turkmenicus</name>
    <dbReference type="NCBI Taxonomy" id="543526"/>
    <lineage>
        <taxon>Archaea</taxon>
        <taxon>Methanobacteriati</taxon>
        <taxon>Methanobacteriota</taxon>
        <taxon>Stenosarchaea group</taxon>
        <taxon>Halobacteria</taxon>
        <taxon>Halobacteriales</taxon>
        <taxon>Natrialbaceae</taxon>
        <taxon>Haloterrigena</taxon>
    </lineage>
</organism>
<dbReference type="Proteomes" id="UP000001903">
    <property type="component" value="Chromosome"/>
</dbReference>
<dbReference type="HOGENOM" id="CLU_1100938_0_0_2"/>
<dbReference type="RefSeq" id="WP_012944672.1">
    <property type="nucleotide sequence ID" value="NC_013743.1"/>
</dbReference>
<dbReference type="eggNOG" id="arCOG01822">
    <property type="taxonomic scope" value="Archaea"/>
</dbReference>
<keyword evidence="2" id="KW-1185">Reference proteome</keyword>
<dbReference type="EMBL" id="CP001860">
    <property type="protein sequence ID" value="ADB62420.1"/>
    <property type="molecule type" value="Genomic_DNA"/>
</dbReference>
<dbReference type="GeneID" id="8744178"/>
<keyword evidence="1" id="KW-0969">Cilium</keyword>
<dbReference type="AlphaFoldDB" id="D2RR24"/>
<evidence type="ECO:0000313" key="2">
    <source>
        <dbReference type="Proteomes" id="UP000001903"/>
    </source>
</evidence>
<dbReference type="InterPro" id="IPR008964">
    <property type="entry name" value="Invasin/intimin_cell_adhesion"/>
</dbReference>
<gene>
    <name evidence="1" type="ordered locus">Htur_3558</name>
</gene>
<accession>D2RR24</accession>
<keyword evidence="1" id="KW-0966">Cell projection</keyword>
<dbReference type="OrthoDB" id="183655at2157"/>
<evidence type="ECO:0000313" key="1">
    <source>
        <dbReference type="EMBL" id="ADB62420.1"/>
    </source>
</evidence>
<dbReference type="InterPro" id="IPR002774">
    <property type="entry name" value="Flagellin_arc-type"/>
</dbReference>
<dbReference type="Gene3D" id="2.60.40.1080">
    <property type="match status" value="1"/>
</dbReference>
<sequence length="252" mass="26598">MVRTSVVQLLLFTAAISAATLFAGTIATEAGLYAQSVEGEGERDVATIDGEISLINHPEAGTTYNETADGVTIYAKNVGGASLEPAADLLIDGEYVLPVETRVLEGSDSVWREGSVLELTASASLEPGVHRAVVDADGARDRLEFEHRIAYWTSPAGQNGTADDCTAENCTVSLNESGGELTLEMATELDQPNESVTYASSNETVATVDPETGTTDADGTDSTTLHLHETGETTVTLDVGWDTDEILIRVEE</sequence>
<dbReference type="Pfam" id="PF01917">
    <property type="entry name" value="Flagellin_arch-type"/>
    <property type="match status" value="1"/>
</dbReference>
<dbReference type="GO" id="GO:0005198">
    <property type="term" value="F:structural molecule activity"/>
    <property type="evidence" value="ECO:0007669"/>
    <property type="project" value="InterPro"/>
</dbReference>
<dbReference type="SUPFAM" id="SSF49373">
    <property type="entry name" value="Invasin/intimin cell-adhesion fragments"/>
    <property type="match status" value="1"/>
</dbReference>
<protein>
    <submittedName>
        <fullName evidence="1">Flagellin</fullName>
    </submittedName>
</protein>
<dbReference type="GO" id="GO:0097588">
    <property type="term" value="P:archaeal or bacterial-type flagellum-dependent cell motility"/>
    <property type="evidence" value="ECO:0007669"/>
    <property type="project" value="InterPro"/>
</dbReference>
<reference evidence="1 2" key="1">
    <citation type="journal article" date="2010" name="Stand. Genomic Sci.">
        <title>Complete genome sequence of Haloterrigena turkmenica type strain (4k).</title>
        <authorList>
            <person name="Saunders E."/>
            <person name="Tindall B.J."/>
            <person name="Fahnrich R."/>
            <person name="Lapidus A."/>
            <person name="Copeland A."/>
            <person name="Del Rio T.G."/>
            <person name="Lucas S."/>
            <person name="Chen F."/>
            <person name="Tice H."/>
            <person name="Cheng J.F."/>
            <person name="Han C."/>
            <person name="Detter J.C."/>
            <person name="Bruce D."/>
            <person name="Goodwin L."/>
            <person name="Chain P."/>
            <person name="Pitluck S."/>
            <person name="Pati A."/>
            <person name="Ivanova N."/>
            <person name="Mavromatis K."/>
            <person name="Chen A."/>
            <person name="Palaniappan K."/>
            <person name="Land M."/>
            <person name="Hauser L."/>
            <person name="Chang Y.J."/>
            <person name="Jeffries C.D."/>
            <person name="Brettin T."/>
            <person name="Rohde M."/>
            <person name="Goker M."/>
            <person name="Bristow J."/>
            <person name="Eisen J.A."/>
            <person name="Markowitz V."/>
            <person name="Hugenholtz P."/>
            <person name="Klenk H.P."/>
            <person name="Kyrpides N.C."/>
        </authorList>
    </citation>
    <scope>NUCLEOTIDE SEQUENCE [LARGE SCALE GENOMIC DNA]</scope>
    <source>
        <strain evidence="2">ATCC 51198 / DSM 5511 / JCM 9101 / NCIMB 13204 / VKM B-1734 / 4k</strain>
    </source>
</reference>
<dbReference type="PANTHER" id="PTHR42200">
    <property type="entry name" value="ARCHAEAL FLAGELLA-RELATED PROTEIN F-RELATED"/>
    <property type="match status" value="1"/>
</dbReference>
<keyword evidence="1" id="KW-0282">Flagellum</keyword>
<proteinExistence type="predicted"/>
<dbReference type="STRING" id="543526.Htur_3558"/>
<name>D2RR24_HALTV</name>
<dbReference type="PANTHER" id="PTHR42200:SF2">
    <property type="entry name" value="ARCHAEAL FLAGELLA-RELATED PROTEIN F"/>
    <property type="match status" value="1"/>
</dbReference>